<comment type="caution">
    <text evidence="5">The sequence shown here is derived from an EMBL/GenBank/DDBJ whole genome shotgun (WGS) entry which is preliminary data.</text>
</comment>
<sequence>MLIPDFLSTYMSDDHELVVVSENILGIANNIEELVRDQMNKERRMILISGLSGSGKDTIMDKIIERNPRLIRVRTCTTRKRRPEESETDDPHVRITFDELQDMVKNGDVLEYVQYAGNYYCTSLRIIEDAMRGDQVPILRVDPVGAGVFLEQWRDGTKLFGNTSLYYFFVVPETMEELRTRLVKRGDDPATIDGRMEQSLKDITLVGSSHYVVINRDGRLTEVVDDIMAVLGEI</sequence>
<dbReference type="GO" id="GO:0004385">
    <property type="term" value="F:GMP kinase activity"/>
    <property type="evidence" value="ECO:0007669"/>
    <property type="project" value="TreeGrafter"/>
</dbReference>
<name>A0A0G1GR45_9BACT</name>
<dbReference type="EMBL" id="LCHQ01000039">
    <property type="protein sequence ID" value="KKT37035.1"/>
    <property type="molecule type" value="Genomic_DNA"/>
</dbReference>
<evidence type="ECO:0000259" key="4">
    <source>
        <dbReference type="PROSITE" id="PS50052"/>
    </source>
</evidence>
<dbReference type="Pfam" id="PF00625">
    <property type="entry name" value="Guanylate_kin"/>
    <property type="match status" value="1"/>
</dbReference>
<comment type="similarity">
    <text evidence="1">Belongs to the guanylate kinase family.</text>
</comment>
<dbReference type="InterPro" id="IPR008145">
    <property type="entry name" value="GK/Ca_channel_bsu"/>
</dbReference>
<feature type="domain" description="Guanylate kinase-like" evidence="4">
    <location>
        <begin position="43"/>
        <end position="232"/>
    </location>
</feature>
<dbReference type="SMART" id="SM00072">
    <property type="entry name" value="GuKc"/>
    <property type="match status" value="1"/>
</dbReference>
<keyword evidence="3 5" id="KW-0418">Kinase</keyword>
<dbReference type="AlphaFoldDB" id="A0A0G1GR45"/>
<protein>
    <submittedName>
        <fullName evidence="5">Guanylate kinase</fullName>
    </submittedName>
</protein>
<dbReference type="InterPro" id="IPR027417">
    <property type="entry name" value="P-loop_NTPase"/>
</dbReference>
<reference evidence="5 6" key="1">
    <citation type="journal article" date="2015" name="Nature">
        <title>rRNA introns, odd ribosomes, and small enigmatic genomes across a large radiation of phyla.</title>
        <authorList>
            <person name="Brown C.T."/>
            <person name="Hug L.A."/>
            <person name="Thomas B.C."/>
            <person name="Sharon I."/>
            <person name="Castelle C.J."/>
            <person name="Singh A."/>
            <person name="Wilkins M.J."/>
            <person name="Williams K.H."/>
            <person name="Banfield J.F."/>
        </authorList>
    </citation>
    <scope>NUCLEOTIDE SEQUENCE [LARGE SCALE GENOMIC DNA]</scope>
</reference>
<dbReference type="InterPro" id="IPR008144">
    <property type="entry name" value="Guanylate_kin-like_dom"/>
</dbReference>
<dbReference type="PANTHER" id="PTHR23117:SF13">
    <property type="entry name" value="GUANYLATE KINASE"/>
    <property type="match status" value="1"/>
</dbReference>
<gene>
    <name evidence="5" type="ORF">UW26_C0039G0010</name>
</gene>
<evidence type="ECO:0000256" key="3">
    <source>
        <dbReference type="ARBA" id="ARBA00022777"/>
    </source>
</evidence>
<dbReference type="GO" id="GO:0005829">
    <property type="term" value="C:cytosol"/>
    <property type="evidence" value="ECO:0007669"/>
    <property type="project" value="TreeGrafter"/>
</dbReference>
<dbReference type="SUPFAM" id="SSF52540">
    <property type="entry name" value="P-loop containing nucleoside triphosphate hydrolases"/>
    <property type="match status" value="1"/>
</dbReference>
<evidence type="ECO:0000256" key="2">
    <source>
        <dbReference type="ARBA" id="ARBA00022679"/>
    </source>
</evidence>
<dbReference type="Proteomes" id="UP000034097">
    <property type="component" value="Unassembled WGS sequence"/>
</dbReference>
<accession>A0A0G1GR45</accession>
<dbReference type="PANTHER" id="PTHR23117">
    <property type="entry name" value="GUANYLATE KINASE-RELATED"/>
    <property type="match status" value="1"/>
</dbReference>
<evidence type="ECO:0000313" key="5">
    <source>
        <dbReference type="EMBL" id="KKT37035.1"/>
    </source>
</evidence>
<proteinExistence type="inferred from homology"/>
<evidence type="ECO:0000256" key="1">
    <source>
        <dbReference type="ARBA" id="ARBA00005790"/>
    </source>
</evidence>
<dbReference type="PROSITE" id="PS50052">
    <property type="entry name" value="GUANYLATE_KINASE_2"/>
    <property type="match status" value="1"/>
</dbReference>
<keyword evidence="2" id="KW-0808">Transferase</keyword>
<evidence type="ECO:0000313" key="6">
    <source>
        <dbReference type="Proteomes" id="UP000034097"/>
    </source>
</evidence>
<organism evidence="5 6">
    <name type="scientific">Candidatus Collierbacteria bacterium GW2011_GWF1_44_12</name>
    <dbReference type="NCBI Taxonomy" id="1618402"/>
    <lineage>
        <taxon>Bacteria</taxon>
        <taxon>Candidatus Collieribacteriota</taxon>
    </lineage>
</organism>
<dbReference type="Gene3D" id="3.40.50.300">
    <property type="entry name" value="P-loop containing nucleotide triphosphate hydrolases"/>
    <property type="match status" value="1"/>
</dbReference>